<dbReference type="SMART" id="SM00355">
    <property type="entry name" value="ZnF_C2H2"/>
    <property type="match status" value="12"/>
</dbReference>
<dbReference type="InterPro" id="IPR036236">
    <property type="entry name" value="Znf_C2H2_sf"/>
</dbReference>
<protein>
    <submittedName>
        <fullName evidence="7">AAEL000305-PA</fullName>
    </submittedName>
</protein>
<feature type="domain" description="C2H2-type" evidence="6">
    <location>
        <begin position="291"/>
        <end position="318"/>
    </location>
</feature>
<dbReference type="KEGG" id="aag:5575164"/>
<feature type="domain" description="C2H2-type" evidence="6">
    <location>
        <begin position="488"/>
        <end position="515"/>
    </location>
</feature>
<dbReference type="HOGENOM" id="CLU_422865_0_0_1"/>
<evidence type="ECO:0000313" key="8">
    <source>
        <dbReference type="Proteomes" id="UP000682892"/>
    </source>
</evidence>
<evidence type="ECO:0000313" key="7">
    <source>
        <dbReference type="EMBL" id="EAT48650.1"/>
    </source>
</evidence>
<accession>A0A1S4EVG5</accession>
<evidence type="ECO:0000256" key="4">
    <source>
        <dbReference type="ARBA" id="ARBA00022833"/>
    </source>
</evidence>
<dbReference type="PANTHER" id="PTHR24379:SF121">
    <property type="entry name" value="C2H2-TYPE DOMAIN-CONTAINING PROTEIN"/>
    <property type="match status" value="1"/>
</dbReference>
<dbReference type="PROSITE" id="PS50157">
    <property type="entry name" value="ZINC_FINGER_C2H2_2"/>
    <property type="match status" value="10"/>
</dbReference>
<dbReference type="PROSITE" id="PS00028">
    <property type="entry name" value="ZINC_FINGER_C2H2_1"/>
    <property type="match status" value="10"/>
</dbReference>
<evidence type="ECO:0000259" key="6">
    <source>
        <dbReference type="PROSITE" id="PS50157"/>
    </source>
</evidence>
<dbReference type="Proteomes" id="UP000682892">
    <property type="component" value="Unassembled WGS sequence"/>
</dbReference>
<evidence type="ECO:0000256" key="5">
    <source>
        <dbReference type="PROSITE-ProRule" id="PRU00042"/>
    </source>
</evidence>
<feature type="domain" description="C2H2-type" evidence="6">
    <location>
        <begin position="547"/>
        <end position="574"/>
    </location>
</feature>
<keyword evidence="4" id="KW-0862">Zinc</keyword>
<evidence type="ECO:0000256" key="1">
    <source>
        <dbReference type="ARBA" id="ARBA00022723"/>
    </source>
</evidence>
<reference evidence="7" key="2">
    <citation type="journal article" date="2007" name="Science">
        <title>Genome sequence of Aedes aegypti, a major arbovirus vector.</title>
        <authorList>
            <person name="Nene V."/>
            <person name="Wortman J.R."/>
            <person name="Lawson D."/>
            <person name="Haas B."/>
            <person name="Kodira C."/>
            <person name="Tu Z.J."/>
            <person name="Loftus B."/>
            <person name="Xi Z."/>
            <person name="Megy K."/>
            <person name="Grabherr M."/>
            <person name="Ren Q."/>
            <person name="Zdobnov E.M."/>
            <person name="Lobo N.F."/>
            <person name="Campbell K.S."/>
            <person name="Brown S.E."/>
            <person name="Bonaldo M.F."/>
            <person name="Zhu J."/>
            <person name="Sinkins S.P."/>
            <person name="Hogenkamp D.G."/>
            <person name="Amedeo P."/>
            <person name="Arensburger P."/>
            <person name="Atkinson P.W."/>
            <person name="Bidwell S."/>
            <person name="Biedler J."/>
            <person name="Birney E."/>
            <person name="Bruggner R.V."/>
            <person name="Costas J."/>
            <person name="Coy M.R."/>
            <person name="Crabtree J."/>
            <person name="Crawford M."/>
            <person name="Debruyn B."/>
            <person name="Decaprio D."/>
            <person name="Eiglmeier K."/>
            <person name="Eisenstadt E."/>
            <person name="El-Dorry H."/>
            <person name="Gelbart W.M."/>
            <person name="Gomes S.L."/>
            <person name="Hammond M."/>
            <person name="Hannick L.I."/>
            <person name="Hogan J.R."/>
            <person name="Holmes M.H."/>
            <person name="Jaffe D."/>
            <person name="Johnston J.S."/>
            <person name="Kennedy R.C."/>
            <person name="Koo H."/>
            <person name="Kravitz S."/>
            <person name="Kriventseva E.V."/>
            <person name="Kulp D."/>
            <person name="Labutti K."/>
            <person name="Lee E."/>
            <person name="Li S."/>
            <person name="Lovin D.D."/>
            <person name="Mao C."/>
            <person name="Mauceli E."/>
            <person name="Menck C.F."/>
            <person name="Miller J.R."/>
            <person name="Montgomery P."/>
            <person name="Mori A."/>
            <person name="Nascimento A.L."/>
            <person name="Naveira H.F."/>
            <person name="Nusbaum C."/>
            <person name="O'leary S."/>
            <person name="Orvis J."/>
            <person name="Pertea M."/>
            <person name="Quesneville H."/>
            <person name="Reidenbach K.R."/>
            <person name="Rogers Y.H."/>
            <person name="Roth C.W."/>
            <person name="Schneider J.R."/>
            <person name="Schatz M."/>
            <person name="Shumway M."/>
            <person name="Stanke M."/>
            <person name="Stinson E.O."/>
            <person name="Tubio J.M."/>
            <person name="Vanzee J.P."/>
            <person name="Verjovski-Almeida S."/>
            <person name="Werner D."/>
            <person name="White O."/>
            <person name="Wyder S."/>
            <person name="Zeng Q."/>
            <person name="Zhao Q."/>
            <person name="Zhao Y."/>
            <person name="Hill C.A."/>
            <person name="Raikhel A.S."/>
            <person name="Soares M.B."/>
            <person name="Knudson D.L."/>
            <person name="Lee N.H."/>
            <person name="Galagan J."/>
            <person name="Salzberg S.L."/>
            <person name="Paulsen I.T."/>
            <person name="Dimopoulos G."/>
            <person name="Collins F.H."/>
            <person name="Birren B."/>
            <person name="Fraser-Liggett C.M."/>
            <person name="Severson D.W."/>
        </authorList>
    </citation>
    <scope>NUCLEOTIDE SEQUENCE [LARGE SCALE GENOMIC DNA]</scope>
    <source>
        <strain evidence="7">Liverpool</strain>
    </source>
</reference>
<keyword evidence="3 5" id="KW-0863">Zinc-finger</keyword>
<dbReference type="EMBL" id="CH477191">
    <property type="protein sequence ID" value="EAT48650.1"/>
    <property type="molecule type" value="Genomic_DNA"/>
</dbReference>
<sequence length="648" mass="76092">MASTTPLQEATTARNECRMLMNVARYYDVISQIVTILDSLVISQINASLLQVVHRPETKCIVINYGEPEDDGKSEEVGEVEQEVESDRNVVEEVDVEGIVQELPEDVIIEEQVEDEFFYVEEEGVGTESMAEDTDEIQVQVFDLVKEEHNQVEEYENDQFVIEGSQNDEVSEISEYYVEYLQEVEEISQDANKMVKLENPEDSNIEEVFTKPDTSFLFRYKCQFLSCNKKFAFSKQYDEHFRREHPGIVTKPILLQCKHIDCKNTFDDTYKLHIHHKQHKMQQRLNKNGTLSCQICRESFNTKLAFRKHIKEHSQESVVKAMKQNFKRKCQFCDEVLDSKINVYNIHCLEKHGKAPYNCFICGKGYFLLAHVNEHVKADHSVESVRTLIDKSLWRSFSIDDTTIKECRMCFRLFASPKAELQHQESHTKELSITCTICGGKHYESQCSEPRPKFTSVYEKVQCDQCQRWMSKKNIKEHKATHMSERNFPCTVCKKTFKVQRTAHRHIQNHINAENRLRKCYDCDQEYTDEDFLVEHYEQAHPDKRPYNCLICGEGFYRKTLLGDHSHMHSDEDRRRISVKNPVEHYQIRNARVYECTLCRRSFSAKRTTVAHFIVHTDRPFVCEHCSMSFRMKTSLEDHLLDVHKIKA</sequence>
<dbReference type="AlphaFoldDB" id="A0A1S4EVG5"/>
<dbReference type="Gene3D" id="3.30.160.60">
    <property type="entry name" value="Classic Zinc Finger"/>
    <property type="match status" value="5"/>
</dbReference>
<gene>
    <name evidence="7" type="ORF">AaeL_AAEL000305</name>
</gene>
<feature type="domain" description="C2H2-type" evidence="6">
    <location>
        <begin position="594"/>
        <end position="621"/>
    </location>
</feature>
<feature type="domain" description="C2H2-type" evidence="6">
    <location>
        <begin position="405"/>
        <end position="432"/>
    </location>
</feature>
<feature type="domain" description="C2H2-type" evidence="6">
    <location>
        <begin position="357"/>
        <end position="385"/>
    </location>
</feature>
<evidence type="ECO:0000256" key="2">
    <source>
        <dbReference type="ARBA" id="ARBA00022737"/>
    </source>
</evidence>
<reference evidence="7" key="3">
    <citation type="submission" date="2012-09" db="EMBL/GenBank/DDBJ databases">
        <authorList>
            <consortium name="VectorBase"/>
        </authorList>
    </citation>
    <scope>NUCLEOTIDE SEQUENCE</scope>
    <source>
        <strain evidence="7">Liverpool</strain>
    </source>
</reference>
<dbReference type="OrthoDB" id="8856548at2759"/>
<reference evidence="7" key="1">
    <citation type="submission" date="2005-10" db="EMBL/GenBank/DDBJ databases">
        <authorList>
            <person name="Loftus B.J."/>
            <person name="Nene V.M."/>
            <person name="Hannick L.I."/>
            <person name="Bidwell S."/>
            <person name="Haas B."/>
            <person name="Amedeo P."/>
            <person name="Orvis J."/>
            <person name="Wortman J.R."/>
            <person name="White O.R."/>
            <person name="Salzberg S."/>
            <person name="Shumway M."/>
            <person name="Koo H."/>
            <person name="Zhao Y."/>
            <person name="Holmes M."/>
            <person name="Miller J."/>
            <person name="Schatz M."/>
            <person name="Pop M."/>
            <person name="Pai G."/>
            <person name="Utterback T."/>
            <person name="Rogers Y.-H."/>
            <person name="Kravitz S."/>
            <person name="Fraser C.M."/>
        </authorList>
    </citation>
    <scope>NUCLEOTIDE SEQUENCE</scope>
    <source>
        <strain evidence="7">Liverpool</strain>
    </source>
</reference>
<evidence type="ECO:0000256" key="3">
    <source>
        <dbReference type="ARBA" id="ARBA00022771"/>
    </source>
</evidence>
<organism evidence="7 8">
    <name type="scientific">Aedes aegypti</name>
    <name type="common">Yellowfever mosquito</name>
    <name type="synonym">Culex aegypti</name>
    <dbReference type="NCBI Taxonomy" id="7159"/>
    <lineage>
        <taxon>Eukaryota</taxon>
        <taxon>Metazoa</taxon>
        <taxon>Ecdysozoa</taxon>
        <taxon>Arthropoda</taxon>
        <taxon>Hexapoda</taxon>
        <taxon>Insecta</taxon>
        <taxon>Pterygota</taxon>
        <taxon>Neoptera</taxon>
        <taxon>Endopterygota</taxon>
        <taxon>Diptera</taxon>
        <taxon>Nematocera</taxon>
        <taxon>Culicoidea</taxon>
        <taxon>Culicidae</taxon>
        <taxon>Culicinae</taxon>
        <taxon>Aedini</taxon>
        <taxon>Aedes</taxon>
        <taxon>Stegomyia</taxon>
    </lineage>
</organism>
<dbReference type="OMA" id="HINAENR"/>
<keyword evidence="2" id="KW-0677">Repeat</keyword>
<dbReference type="SUPFAM" id="SSF57667">
    <property type="entry name" value="beta-beta-alpha zinc fingers"/>
    <property type="match status" value="3"/>
</dbReference>
<feature type="domain" description="C2H2-type" evidence="6">
    <location>
        <begin position="220"/>
        <end position="250"/>
    </location>
</feature>
<feature type="domain" description="C2H2-type" evidence="6">
    <location>
        <begin position="621"/>
        <end position="648"/>
    </location>
</feature>
<proteinExistence type="predicted"/>
<dbReference type="InterPro" id="IPR013087">
    <property type="entry name" value="Znf_C2H2_type"/>
</dbReference>
<keyword evidence="1" id="KW-0479">Metal-binding</keyword>
<dbReference type="GO" id="GO:0008270">
    <property type="term" value="F:zinc ion binding"/>
    <property type="evidence" value="ECO:0007669"/>
    <property type="project" value="UniProtKB-KW"/>
</dbReference>
<feature type="domain" description="C2H2-type" evidence="6">
    <location>
        <begin position="518"/>
        <end position="546"/>
    </location>
</feature>
<feature type="domain" description="C2H2-type" evidence="6">
    <location>
        <begin position="255"/>
        <end position="284"/>
    </location>
</feature>
<dbReference type="PANTHER" id="PTHR24379">
    <property type="entry name" value="KRAB AND ZINC FINGER DOMAIN-CONTAINING"/>
    <property type="match status" value="1"/>
</dbReference>
<name>A0A1S4EVG5_AEDAE</name>